<dbReference type="Proteomes" id="UP000288758">
    <property type="component" value="Chromosome"/>
</dbReference>
<evidence type="ECO:0000256" key="1">
    <source>
        <dbReference type="SAM" id="MobiDB-lite"/>
    </source>
</evidence>
<accession>A0A410RU95</accession>
<sequence length="71" mass="7471">MDGDEKAELQTSKLDRVTAGVAGCGRRATCRLGKMDYGYSWVLNSPVPQDETSSSAPTPGPADDVPAQTTL</sequence>
<evidence type="ECO:0000313" key="3">
    <source>
        <dbReference type="Proteomes" id="UP000288758"/>
    </source>
</evidence>
<reference evidence="2 3" key="1">
    <citation type="submission" date="2018-12" db="EMBL/GenBank/DDBJ databases">
        <title>Complete Genome Sequence of the Corallopyronin A producing Myxobacterium Corallococcus coralloides B035.</title>
        <authorList>
            <person name="Bouhired S.M."/>
            <person name="Rupp O."/>
            <person name="Blom J."/>
            <person name="Schaeberle T.F."/>
            <person name="Kehraus S."/>
            <person name="Schiefer A."/>
            <person name="Pfarr K."/>
            <person name="Goesmann A."/>
            <person name="Hoerauf A."/>
            <person name="Koenig G.M."/>
        </authorList>
    </citation>
    <scope>NUCLEOTIDE SEQUENCE [LARGE SCALE GENOMIC DNA]</scope>
    <source>
        <strain evidence="2 3">B035</strain>
    </source>
</reference>
<feature type="region of interest" description="Disordered" evidence="1">
    <location>
        <begin position="44"/>
        <end position="71"/>
    </location>
</feature>
<dbReference type="AlphaFoldDB" id="A0A410RU95"/>
<organism evidence="2 3">
    <name type="scientific">Corallococcus coralloides</name>
    <name type="common">Myxococcus coralloides</name>
    <dbReference type="NCBI Taxonomy" id="184914"/>
    <lineage>
        <taxon>Bacteria</taxon>
        <taxon>Pseudomonadati</taxon>
        <taxon>Myxococcota</taxon>
        <taxon>Myxococcia</taxon>
        <taxon>Myxococcales</taxon>
        <taxon>Cystobacterineae</taxon>
        <taxon>Myxococcaceae</taxon>
        <taxon>Corallococcus</taxon>
    </lineage>
</organism>
<protein>
    <submittedName>
        <fullName evidence="2">Uncharacterized protein</fullName>
    </submittedName>
</protein>
<gene>
    <name evidence="2" type="ORF">EJ065_3877</name>
</gene>
<name>A0A410RU95_CORCK</name>
<dbReference type="EMBL" id="CP034669">
    <property type="protein sequence ID" value="QAT85437.1"/>
    <property type="molecule type" value="Genomic_DNA"/>
</dbReference>
<feature type="compositionally biased region" description="Polar residues" evidence="1">
    <location>
        <begin position="44"/>
        <end position="57"/>
    </location>
</feature>
<evidence type="ECO:0000313" key="2">
    <source>
        <dbReference type="EMBL" id="QAT85437.1"/>
    </source>
</evidence>
<proteinExistence type="predicted"/>